<evidence type="ECO:0000256" key="2">
    <source>
        <dbReference type="ARBA" id="ARBA00022527"/>
    </source>
</evidence>
<dbReference type="GO" id="GO:0050321">
    <property type="term" value="F:tau-protein kinase activity"/>
    <property type="evidence" value="ECO:0007669"/>
    <property type="project" value="TreeGrafter"/>
</dbReference>
<keyword evidence="6" id="KW-0067">ATP-binding</keyword>
<dbReference type="GO" id="GO:0000226">
    <property type="term" value="P:microtubule cytoskeleton organization"/>
    <property type="evidence" value="ECO:0007669"/>
    <property type="project" value="TreeGrafter"/>
</dbReference>
<dbReference type="EC" id="2.7.11.1" evidence="1"/>
<keyword evidence="2" id="KW-0723">Serine/threonine-protein kinase</keyword>
<dbReference type="GO" id="GO:0005524">
    <property type="term" value="F:ATP binding"/>
    <property type="evidence" value="ECO:0007669"/>
    <property type="project" value="UniProtKB-KW"/>
</dbReference>
<feature type="domain" description="Protein kinase" evidence="7">
    <location>
        <begin position="1"/>
        <end position="101"/>
    </location>
</feature>
<sequence length="101" mass="11349">MDDNGNIKIADFGLSNLYHKDKLLQTFCGSPLYASPEIVNGRPYRGPEVDSWALGVLLYTLVYGTMPFDGGDHQRLIRQISNGEYREPPQSSGMSLLTRHF</sequence>
<dbReference type="Gene3D" id="1.10.510.10">
    <property type="entry name" value="Transferase(Phosphotransferase) domain 1"/>
    <property type="match status" value="1"/>
</dbReference>
<proteinExistence type="predicted"/>
<keyword evidence="4" id="KW-0547">Nucleotide-binding</keyword>
<evidence type="ECO:0000256" key="4">
    <source>
        <dbReference type="ARBA" id="ARBA00022741"/>
    </source>
</evidence>
<dbReference type="Pfam" id="PF00069">
    <property type="entry name" value="Pkinase"/>
    <property type="match status" value="1"/>
</dbReference>
<dbReference type="Ensembl" id="ENSSRHT00000030401.1">
    <property type="protein sequence ID" value="ENSSRHP00000029529.1"/>
    <property type="gene ID" value="ENSSRHG00000015323.1"/>
</dbReference>
<name>A0A673HPP2_9TELE</name>
<evidence type="ECO:0000313" key="9">
    <source>
        <dbReference type="Proteomes" id="UP000472270"/>
    </source>
</evidence>
<dbReference type="InterPro" id="IPR011009">
    <property type="entry name" value="Kinase-like_dom_sf"/>
</dbReference>
<reference evidence="8" key="2">
    <citation type="submission" date="2025-09" db="UniProtKB">
        <authorList>
            <consortium name="Ensembl"/>
        </authorList>
    </citation>
    <scope>IDENTIFICATION</scope>
</reference>
<evidence type="ECO:0000256" key="1">
    <source>
        <dbReference type="ARBA" id="ARBA00012513"/>
    </source>
</evidence>
<dbReference type="GO" id="GO:0005737">
    <property type="term" value="C:cytoplasm"/>
    <property type="evidence" value="ECO:0007669"/>
    <property type="project" value="TreeGrafter"/>
</dbReference>
<reference evidence="8" key="1">
    <citation type="submission" date="2025-08" db="UniProtKB">
        <authorList>
            <consortium name="Ensembl"/>
        </authorList>
    </citation>
    <scope>IDENTIFICATION</scope>
</reference>
<dbReference type="InterPro" id="IPR000719">
    <property type="entry name" value="Prot_kinase_dom"/>
</dbReference>
<evidence type="ECO:0000256" key="6">
    <source>
        <dbReference type="ARBA" id="ARBA00022840"/>
    </source>
</evidence>
<dbReference type="Proteomes" id="UP000472270">
    <property type="component" value="Unassembled WGS sequence"/>
</dbReference>
<keyword evidence="3" id="KW-0808">Transferase</keyword>
<dbReference type="GO" id="GO:0035556">
    <property type="term" value="P:intracellular signal transduction"/>
    <property type="evidence" value="ECO:0007669"/>
    <property type="project" value="TreeGrafter"/>
</dbReference>
<dbReference type="PANTHER" id="PTHR24346:SF86">
    <property type="entry name" value="NUAK FAMILY SNF1-LIKE KINASE 1"/>
    <property type="match status" value="1"/>
</dbReference>
<accession>A0A673HPP2</accession>
<evidence type="ECO:0000256" key="3">
    <source>
        <dbReference type="ARBA" id="ARBA00022679"/>
    </source>
</evidence>
<evidence type="ECO:0000313" key="8">
    <source>
        <dbReference type="Ensembl" id="ENSSRHP00000029529.1"/>
    </source>
</evidence>
<evidence type="ECO:0000256" key="5">
    <source>
        <dbReference type="ARBA" id="ARBA00022777"/>
    </source>
</evidence>
<evidence type="ECO:0000259" key="7">
    <source>
        <dbReference type="PROSITE" id="PS50011"/>
    </source>
</evidence>
<dbReference type="AlphaFoldDB" id="A0A673HPP2"/>
<dbReference type="PROSITE" id="PS50011">
    <property type="entry name" value="PROTEIN_KINASE_DOM"/>
    <property type="match status" value="1"/>
</dbReference>
<dbReference type="SUPFAM" id="SSF56112">
    <property type="entry name" value="Protein kinase-like (PK-like)"/>
    <property type="match status" value="1"/>
</dbReference>
<dbReference type="PANTHER" id="PTHR24346">
    <property type="entry name" value="MAP/MICROTUBULE AFFINITY-REGULATING KINASE"/>
    <property type="match status" value="1"/>
</dbReference>
<keyword evidence="5" id="KW-0418">Kinase</keyword>
<organism evidence="8 9">
    <name type="scientific">Sinocyclocheilus rhinocerous</name>
    <dbReference type="NCBI Taxonomy" id="307959"/>
    <lineage>
        <taxon>Eukaryota</taxon>
        <taxon>Metazoa</taxon>
        <taxon>Chordata</taxon>
        <taxon>Craniata</taxon>
        <taxon>Vertebrata</taxon>
        <taxon>Euteleostomi</taxon>
        <taxon>Actinopterygii</taxon>
        <taxon>Neopterygii</taxon>
        <taxon>Teleostei</taxon>
        <taxon>Ostariophysi</taxon>
        <taxon>Cypriniformes</taxon>
        <taxon>Cyprinidae</taxon>
        <taxon>Cyprininae</taxon>
        <taxon>Sinocyclocheilus</taxon>
    </lineage>
</organism>
<protein>
    <recommendedName>
        <fullName evidence="1">non-specific serine/threonine protein kinase</fullName>
        <ecNumber evidence="1">2.7.11.1</ecNumber>
    </recommendedName>
</protein>
<keyword evidence="9" id="KW-1185">Reference proteome</keyword>